<evidence type="ECO:0000256" key="1">
    <source>
        <dbReference type="SAM" id="MobiDB-lite"/>
    </source>
</evidence>
<feature type="compositionally biased region" description="Basic and acidic residues" evidence="1">
    <location>
        <begin position="260"/>
        <end position="271"/>
    </location>
</feature>
<dbReference type="Proteomes" id="UP001055111">
    <property type="component" value="Unassembled WGS sequence"/>
</dbReference>
<evidence type="ECO:0000256" key="2">
    <source>
        <dbReference type="SAM" id="SignalP"/>
    </source>
</evidence>
<dbReference type="SUPFAM" id="SSF53850">
    <property type="entry name" value="Periplasmic binding protein-like II"/>
    <property type="match status" value="1"/>
</dbReference>
<sequence>MTNRLPKRLVIALVAATVAFSSLARAEITVLMSGGFGLPYQEVLPEFERTTGIKVVTMTGASQGTGPSTIKAQLELGAHADVVILSKEGLGELSATGRILKETEVGLATTPLGAAVRAGSSMIDVSDEAALRKSLLGARLITMPGSTSGMYIKNTVLPKLGVADEVHVKVVARGVESTKMLAAGESDLALGPVSELVHLPGVDFVGALPSEYQLVQEFTGAIVNDSTQVDDAKRLIAFLSSSKAAAAIRRAGMEPVGNNQERKGEASTRPQ</sequence>
<dbReference type="EMBL" id="BPUS01000055">
    <property type="protein sequence ID" value="GJH30976.1"/>
    <property type="molecule type" value="Genomic_DNA"/>
</dbReference>
<feature type="chain" id="PRO_5041269822" evidence="2">
    <location>
        <begin position="27"/>
        <end position="271"/>
    </location>
</feature>
<dbReference type="Pfam" id="PF13531">
    <property type="entry name" value="SBP_bac_11"/>
    <property type="match status" value="1"/>
</dbReference>
<dbReference type="InterPro" id="IPR050682">
    <property type="entry name" value="ModA/WtpA"/>
</dbReference>
<dbReference type="RefSeq" id="WP_238218481.1">
    <property type="nucleotide sequence ID" value="NZ_BPUS01000055.1"/>
</dbReference>
<proteinExistence type="predicted"/>
<protein>
    <submittedName>
        <fullName evidence="3">ABC transporter substrate-binding protein</fullName>
    </submittedName>
</protein>
<dbReference type="Gene3D" id="3.40.190.10">
    <property type="entry name" value="Periplasmic binding protein-like II"/>
    <property type="match status" value="2"/>
</dbReference>
<dbReference type="AlphaFoldDB" id="A0AA37MT31"/>
<dbReference type="GO" id="GO:0015689">
    <property type="term" value="P:molybdate ion transport"/>
    <property type="evidence" value="ECO:0007669"/>
    <property type="project" value="TreeGrafter"/>
</dbReference>
<organism evidence="3 4">
    <name type="scientific">Caballeronia novacaledonica</name>
    <dbReference type="NCBI Taxonomy" id="1544861"/>
    <lineage>
        <taxon>Bacteria</taxon>
        <taxon>Pseudomonadati</taxon>
        <taxon>Pseudomonadota</taxon>
        <taxon>Betaproteobacteria</taxon>
        <taxon>Burkholderiales</taxon>
        <taxon>Burkholderiaceae</taxon>
        <taxon>Caballeronia</taxon>
    </lineage>
</organism>
<gene>
    <name evidence="3" type="ORF">CBA19CS42_40690</name>
</gene>
<dbReference type="PANTHER" id="PTHR30632">
    <property type="entry name" value="MOLYBDATE-BINDING PERIPLASMIC PROTEIN"/>
    <property type="match status" value="1"/>
</dbReference>
<evidence type="ECO:0000313" key="4">
    <source>
        <dbReference type="Proteomes" id="UP001055111"/>
    </source>
</evidence>
<accession>A0AA37MT31</accession>
<reference evidence="3" key="1">
    <citation type="submission" date="2022-09" db="EMBL/GenBank/DDBJ databases">
        <title>Isolation and characterization of 3-chlorobenzoate degrading bacteria from soils in Shizuoka.</title>
        <authorList>
            <person name="Ifat A."/>
            <person name="Ogawa N."/>
            <person name="Kimbara K."/>
            <person name="Moriuchi R."/>
            <person name="Dohra H."/>
            <person name="Shintani M."/>
        </authorList>
    </citation>
    <scope>NUCLEOTIDE SEQUENCE</scope>
    <source>
        <strain evidence="3">19CS4-2</strain>
    </source>
</reference>
<name>A0AA37MT31_9BURK</name>
<evidence type="ECO:0000313" key="3">
    <source>
        <dbReference type="EMBL" id="GJH30976.1"/>
    </source>
</evidence>
<feature type="signal peptide" evidence="2">
    <location>
        <begin position="1"/>
        <end position="26"/>
    </location>
</feature>
<comment type="caution">
    <text evidence="3">The sequence shown here is derived from an EMBL/GenBank/DDBJ whole genome shotgun (WGS) entry which is preliminary data.</text>
</comment>
<feature type="region of interest" description="Disordered" evidence="1">
    <location>
        <begin position="251"/>
        <end position="271"/>
    </location>
</feature>
<keyword evidence="2" id="KW-0732">Signal</keyword>
<dbReference type="PANTHER" id="PTHR30632:SF11">
    <property type="entry name" value="BLR4797 PROTEIN"/>
    <property type="match status" value="1"/>
</dbReference>
<dbReference type="GO" id="GO:0030973">
    <property type="term" value="F:molybdate ion binding"/>
    <property type="evidence" value="ECO:0007669"/>
    <property type="project" value="TreeGrafter"/>
</dbReference>